<dbReference type="InterPro" id="IPR017853">
    <property type="entry name" value="GH"/>
</dbReference>
<dbReference type="Proteomes" id="UP000515856">
    <property type="component" value="Chromosome"/>
</dbReference>
<dbReference type="RefSeq" id="WP_117452958.1">
    <property type="nucleotide sequence ID" value="NZ_CP060636.1"/>
</dbReference>
<dbReference type="InterPro" id="IPR033132">
    <property type="entry name" value="GH_1_N_CS"/>
</dbReference>
<dbReference type="EMBL" id="CP060636">
    <property type="protein sequence ID" value="QNM12496.1"/>
    <property type="molecule type" value="Genomic_DNA"/>
</dbReference>
<dbReference type="PRINTS" id="PR00131">
    <property type="entry name" value="GLHYDRLASE1"/>
</dbReference>
<dbReference type="PANTHER" id="PTHR10353">
    <property type="entry name" value="GLYCOSYL HYDROLASE"/>
    <property type="match status" value="1"/>
</dbReference>
<evidence type="ECO:0000256" key="2">
    <source>
        <dbReference type="ARBA" id="ARBA00022801"/>
    </source>
</evidence>
<proteinExistence type="inferred from homology"/>
<name>A0A7G9GNW4_9FIRM</name>
<gene>
    <name evidence="5" type="ORF">H9Q80_00640</name>
</gene>
<keyword evidence="2 5" id="KW-0378">Hydrolase</keyword>
<evidence type="ECO:0000256" key="1">
    <source>
        <dbReference type="ARBA" id="ARBA00010838"/>
    </source>
</evidence>
<dbReference type="GO" id="GO:0005829">
    <property type="term" value="C:cytosol"/>
    <property type="evidence" value="ECO:0007669"/>
    <property type="project" value="TreeGrafter"/>
</dbReference>
<dbReference type="AlphaFoldDB" id="A0A7G9GNW4"/>
<dbReference type="GO" id="GO:0008422">
    <property type="term" value="F:beta-glucosidase activity"/>
    <property type="evidence" value="ECO:0007669"/>
    <property type="project" value="TreeGrafter"/>
</dbReference>
<reference evidence="5 6" key="1">
    <citation type="submission" date="2020-08" db="EMBL/GenBank/DDBJ databases">
        <authorList>
            <person name="Liu C."/>
            <person name="Sun Q."/>
        </authorList>
    </citation>
    <scope>NUCLEOTIDE SEQUENCE [LARGE SCALE GENOMIC DNA]</scope>
    <source>
        <strain evidence="5 6">NSJ-61</strain>
    </source>
</reference>
<accession>A0A7G9GNW4</accession>
<comment type="similarity">
    <text evidence="1 4">Belongs to the glycosyl hydrolase 1 family.</text>
</comment>
<evidence type="ECO:0000313" key="6">
    <source>
        <dbReference type="Proteomes" id="UP000515856"/>
    </source>
</evidence>
<organism evidence="5 6">
    <name type="scientific">[Eubacterium] hominis</name>
    <dbReference type="NCBI Taxonomy" id="2764325"/>
    <lineage>
        <taxon>Bacteria</taxon>
        <taxon>Bacillati</taxon>
        <taxon>Bacillota</taxon>
        <taxon>Erysipelotrichia</taxon>
        <taxon>Erysipelotrichales</taxon>
        <taxon>Erysipelotrichaceae</taxon>
        <taxon>Amedibacillus</taxon>
    </lineage>
</organism>
<evidence type="ECO:0000256" key="3">
    <source>
        <dbReference type="ARBA" id="ARBA00023295"/>
    </source>
</evidence>
<dbReference type="InterPro" id="IPR001360">
    <property type="entry name" value="Glyco_hydro_1"/>
</dbReference>
<dbReference type="Gene3D" id="3.20.20.80">
    <property type="entry name" value="Glycosidases"/>
    <property type="match status" value="1"/>
</dbReference>
<dbReference type="KEGG" id="ehn:H9Q80_00640"/>
<dbReference type="FunFam" id="3.20.20.80:FF:000004">
    <property type="entry name" value="Beta-glucosidase 6-phospho-beta-glucosidase"/>
    <property type="match status" value="1"/>
</dbReference>
<protein>
    <submittedName>
        <fullName evidence="5">Glycoside hydrolase family 1 protein</fullName>
    </submittedName>
</protein>
<dbReference type="Pfam" id="PF00232">
    <property type="entry name" value="Glyco_hydro_1"/>
    <property type="match status" value="1"/>
</dbReference>
<dbReference type="GO" id="GO:0016052">
    <property type="term" value="P:carbohydrate catabolic process"/>
    <property type="evidence" value="ECO:0007669"/>
    <property type="project" value="TreeGrafter"/>
</dbReference>
<dbReference type="PANTHER" id="PTHR10353:SF136">
    <property type="entry name" value="ARYL-PHOSPHO-BETA-D-GLUCOSIDASE BGLC"/>
    <property type="match status" value="1"/>
</dbReference>
<keyword evidence="6" id="KW-1185">Reference proteome</keyword>
<sequence length="478" mass="55141">MEKGFPKGFLWGAATSAYQVEGAALEGGKGLSQQDVVNKEYSQKTGFADASIASDHYHHYKEDVALFKEMGFNCYRFSIGWSRIFPKGKGEPNPEGVKFYHDLINELKANGMEPVVTLYHYDLPMALVDEYDGWVNREVVKDFEHYARFVINEFKDDVKYWLTINEQSIIVQYWTQKCYIRPELQDNNQLRYQINHHMNLAHAIAVKLVHELVPGGMAGAALGYAPVYPLTSKPEDVMAAQNAHDLRNSYYLDVYFKGFYNKSAWIYLEENNLAPIMEPGDEELMKEGISDFLALNYYASECAKYCPETTQRRWSGFNQSGKKGEISGFETQPGFYQMCKNPELDTTDWDWAIDPTGLEYIFRDLYTRYNRPLMITENGLGAYDTLTEDGKVHDEYRIAYLRDHVKAMKKAIHYGAEVIGYMPWSALDLLSTSNGVKKRYGFIYVDRSDDDPKQCTRIRKDSFYWYQKVIGSNGEDLD</sequence>
<evidence type="ECO:0000256" key="4">
    <source>
        <dbReference type="RuleBase" id="RU003690"/>
    </source>
</evidence>
<dbReference type="SUPFAM" id="SSF51445">
    <property type="entry name" value="(Trans)glycosidases"/>
    <property type="match status" value="1"/>
</dbReference>
<evidence type="ECO:0000313" key="5">
    <source>
        <dbReference type="EMBL" id="QNM12496.1"/>
    </source>
</evidence>
<keyword evidence="3" id="KW-0326">Glycosidase</keyword>
<dbReference type="PROSITE" id="PS00653">
    <property type="entry name" value="GLYCOSYL_HYDROL_F1_2"/>
    <property type="match status" value="1"/>
</dbReference>